<sequence>MKHHRLKAFHLAMAAAVPVVSLMAAQAMAQGASNPSLPTVTVREKAPVALQPAASLHGEDLVGQRAATSDTASLLRGVPGVSLRGAGGVSSLPAIQGLADDRLRIRVDGMDLIASCPNHMNPALSYITPSQLGALKVYPGISPVSEGGDSIGGSILAESAAPVFATPDEGAITDGEVGAFYRSNNQARGANLSARYATPTLSLGYSGSVSRADNYLAGADFKDYTFTGRTGHSLALDEVGSTAYDTRNHALSLAYKRDAHLFEARVGVQDMPYQLYPNQRMDMLDNDQRSINLSYTGNMDWGRVKARLYDEKVDHFMDFGADKRYWYGMASGGSTALDGRPCGANSAMCAAGMPMYTEGKTQGASLSGEIALNERDLLRLGTELQRYSINDWWPASGGGMYPGTFWNIRDGERNRTAAFGEWERNANAQWMTLAGLRVEQVRMDAGDVVGYNPAGMGFQARDAEAFNASDRKTKDNNIDVTLLARYTASDHHDIEFGFAHKERSPNVYERFPWSTWGMAALMNNFVGDGNGYIGNLGLKPEKADTVSATFNWHAADKAWGVTATPFYTRVEDYIDAQQWNGMSNQAVAQPASNQFSVLRYTNQAARLYGLDLTGHMPLARNGWGDWGLKGLLNYTNGRNRDTGDGLYNTMPLNAQLALTHKSGGWDNSIELVTVKAKTDVSEVRNEVTTPGYGLVHLRGSYSWKTVRIDFGIENLFDRLYGLPTGGAYVGQGTTMANPMLPNYPQWGTAVPGMGRTFYTGVNVKF</sequence>
<dbReference type="InterPro" id="IPR039426">
    <property type="entry name" value="TonB-dep_rcpt-like"/>
</dbReference>
<comment type="subcellular location">
    <subcellularLocation>
        <location evidence="1 11">Cell outer membrane</location>
        <topology evidence="1 11">Multi-pass membrane protein</topology>
    </subcellularLocation>
</comment>
<keyword evidence="19" id="KW-1185">Reference proteome</keyword>
<dbReference type="InterPro" id="IPR012910">
    <property type="entry name" value="Plug_dom"/>
</dbReference>
<comment type="similarity">
    <text evidence="2 11 13">Belongs to the TonB-dependent receptor family.</text>
</comment>
<keyword evidence="9 17" id="KW-0675">Receptor</keyword>
<proteinExistence type="inferred from homology"/>
<protein>
    <submittedName>
        <fullName evidence="17">TonB-dependent receptor</fullName>
    </submittedName>
</protein>
<evidence type="ECO:0000313" key="17">
    <source>
        <dbReference type="EMBL" id="AOW15822.1"/>
    </source>
</evidence>
<evidence type="ECO:0000256" key="8">
    <source>
        <dbReference type="ARBA" id="ARBA00023136"/>
    </source>
</evidence>
<dbReference type="AlphaFoldDB" id="A0A167IQQ5"/>
<dbReference type="Proteomes" id="UP000185680">
    <property type="component" value="Chromosome"/>
</dbReference>
<keyword evidence="3 11" id="KW-0813">Transport</keyword>
<evidence type="ECO:0000256" key="7">
    <source>
        <dbReference type="ARBA" id="ARBA00023077"/>
    </source>
</evidence>
<dbReference type="KEGG" id="hyl:LPB072_19285"/>
<evidence type="ECO:0000256" key="3">
    <source>
        <dbReference type="ARBA" id="ARBA00022448"/>
    </source>
</evidence>
<keyword evidence="7 13" id="KW-0798">TonB box</keyword>
<evidence type="ECO:0000256" key="13">
    <source>
        <dbReference type="RuleBase" id="RU003357"/>
    </source>
</evidence>
<reference evidence="18 19" key="1">
    <citation type="submission" date="2016-02" db="EMBL/GenBank/DDBJ databases">
        <title>Draft genome sequence of Hydrogenophaga sp. LPB0072.</title>
        <authorList>
            <person name="Shin S.-K."/>
            <person name="Yi H."/>
        </authorList>
    </citation>
    <scope>NUCLEOTIDE SEQUENCE [LARGE SCALE GENOMIC DNA]</scope>
    <source>
        <strain evidence="18 19">LPB0072</strain>
    </source>
</reference>
<evidence type="ECO:0000313" key="19">
    <source>
        <dbReference type="Proteomes" id="UP000185657"/>
    </source>
</evidence>
<keyword evidence="5 11" id="KW-0812">Transmembrane</keyword>
<evidence type="ECO:0000256" key="12">
    <source>
        <dbReference type="PROSITE-ProRule" id="PRU10144"/>
    </source>
</evidence>
<feature type="domain" description="TonB-dependent receptor-like beta-barrel" evidence="15">
    <location>
        <begin position="245"/>
        <end position="715"/>
    </location>
</feature>
<dbReference type="PANTHER" id="PTHR30069:SF49">
    <property type="entry name" value="OUTER MEMBRANE PROTEIN C"/>
    <property type="match status" value="1"/>
</dbReference>
<evidence type="ECO:0000256" key="11">
    <source>
        <dbReference type="PROSITE-ProRule" id="PRU01360"/>
    </source>
</evidence>
<dbReference type="OrthoDB" id="5332150at2"/>
<dbReference type="SUPFAM" id="SSF56935">
    <property type="entry name" value="Porins"/>
    <property type="match status" value="1"/>
</dbReference>
<feature type="domain" description="TonB-dependent receptor plug" evidence="16">
    <location>
        <begin position="64"/>
        <end position="153"/>
    </location>
</feature>
<dbReference type="EMBL" id="LVWD01000004">
    <property type="protein sequence ID" value="OAD43376.1"/>
    <property type="molecule type" value="Genomic_DNA"/>
</dbReference>
<evidence type="ECO:0000256" key="4">
    <source>
        <dbReference type="ARBA" id="ARBA00022452"/>
    </source>
</evidence>
<dbReference type="Gene3D" id="2.170.130.10">
    <property type="entry name" value="TonB-dependent receptor, plug domain"/>
    <property type="match status" value="1"/>
</dbReference>
<keyword evidence="8 11" id="KW-0472">Membrane</keyword>
<dbReference type="PANTHER" id="PTHR30069">
    <property type="entry name" value="TONB-DEPENDENT OUTER MEMBRANE RECEPTOR"/>
    <property type="match status" value="1"/>
</dbReference>
<evidence type="ECO:0000256" key="5">
    <source>
        <dbReference type="ARBA" id="ARBA00022692"/>
    </source>
</evidence>
<dbReference type="RefSeq" id="WP_066087205.1">
    <property type="nucleotide sequence ID" value="NZ_CP017476.1"/>
</dbReference>
<dbReference type="PROSITE" id="PS52016">
    <property type="entry name" value="TONB_DEPENDENT_REC_3"/>
    <property type="match status" value="1"/>
</dbReference>
<dbReference type="STRING" id="1763535.LPB072_19285"/>
<dbReference type="Gene3D" id="2.40.170.20">
    <property type="entry name" value="TonB-dependent receptor, beta-barrel domain"/>
    <property type="match status" value="1"/>
</dbReference>
<keyword evidence="4 11" id="KW-1134">Transmembrane beta strand</keyword>
<feature type="chain" id="PRO_5044549644" evidence="14">
    <location>
        <begin position="30"/>
        <end position="765"/>
    </location>
</feature>
<accession>A0A167IQQ5</accession>
<evidence type="ECO:0000256" key="6">
    <source>
        <dbReference type="ARBA" id="ARBA00022729"/>
    </source>
</evidence>
<evidence type="ECO:0000256" key="1">
    <source>
        <dbReference type="ARBA" id="ARBA00004571"/>
    </source>
</evidence>
<dbReference type="PROSITE" id="PS01156">
    <property type="entry name" value="TONB_DEPENDENT_REC_2"/>
    <property type="match status" value="1"/>
</dbReference>
<gene>
    <name evidence="17" type="ORF">LPB072_19285</name>
    <name evidence="18" type="ORF">LPB72_05265</name>
</gene>
<dbReference type="Pfam" id="PF07715">
    <property type="entry name" value="Plug"/>
    <property type="match status" value="1"/>
</dbReference>
<evidence type="ECO:0000256" key="2">
    <source>
        <dbReference type="ARBA" id="ARBA00009810"/>
    </source>
</evidence>
<evidence type="ECO:0000256" key="10">
    <source>
        <dbReference type="ARBA" id="ARBA00023237"/>
    </source>
</evidence>
<dbReference type="GO" id="GO:0015344">
    <property type="term" value="F:siderophore uptake transmembrane transporter activity"/>
    <property type="evidence" value="ECO:0007669"/>
    <property type="project" value="TreeGrafter"/>
</dbReference>
<evidence type="ECO:0000259" key="16">
    <source>
        <dbReference type="Pfam" id="PF07715"/>
    </source>
</evidence>
<dbReference type="GO" id="GO:0009279">
    <property type="term" value="C:cell outer membrane"/>
    <property type="evidence" value="ECO:0007669"/>
    <property type="project" value="UniProtKB-SubCell"/>
</dbReference>
<name>A0A167IQQ5_9BURK</name>
<dbReference type="EMBL" id="CP017476">
    <property type="protein sequence ID" value="AOW15822.1"/>
    <property type="molecule type" value="Genomic_DNA"/>
</dbReference>
<dbReference type="InterPro" id="IPR000531">
    <property type="entry name" value="Beta-barrel_TonB"/>
</dbReference>
<dbReference type="InterPro" id="IPR010917">
    <property type="entry name" value="TonB_rcpt_CS"/>
</dbReference>
<dbReference type="GO" id="GO:0044718">
    <property type="term" value="P:siderophore transmembrane transport"/>
    <property type="evidence" value="ECO:0007669"/>
    <property type="project" value="TreeGrafter"/>
</dbReference>
<reference evidence="17 20" key="2">
    <citation type="submission" date="2016-10" db="EMBL/GenBank/DDBJ databases">
        <title>Hydorgenophaga sp. LPB0072 isolated from gastropod.</title>
        <authorList>
            <person name="Kim E."/>
            <person name="Yi H."/>
        </authorList>
    </citation>
    <scope>NUCLEOTIDE SEQUENCE [LARGE SCALE GENOMIC DNA]</scope>
    <source>
        <strain evidence="17 20">LPB0072</strain>
    </source>
</reference>
<keyword evidence="10 11" id="KW-0998">Cell outer membrane</keyword>
<evidence type="ECO:0000313" key="20">
    <source>
        <dbReference type="Proteomes" id="UP000185680"/>
    </source>
</evidence>
<evidence type="ECO:0000259" key="15">
    <source>
        <dbReference type="Pfam" id="PF00593"/>
    </source>
</evidence>
<evidence type="ECO:0000256" key="14">
    <source>
        <dbReference type="SAM" id="SignalP"/>
    </source>
</evidence>
<evidence type="ECO:0000256" key="9">
    <source>
        <dbReference type="ARBA" id="ARBA00023170"/>
    </source>
</evidence>
<organism evidence="17 20">
    <name type="scientific">Hydrogenophaga crassostreae</name>
    <dbReference type="NCBI Taxonomy" id="1763535"/>
    <lineage>
        <taxon>Bacteria</taxon>
        <taxon>Pseudomonadati</taxon>
        <taxon>Pseudomonadota</taxon>
        <taxon>Betaproteobacteria</taxon>
        <taxon>Burkholderiales</taxon>
        <taxon>Comamonadaceae</taxon>
        <taxon>Hydrogenophaga</taxon>
    </lineage>
</organism>
<keyword evidence="6 14" id="KW-0732">Signal</keyword>
<dbReference type="Pfam" id="PF00593">
    <property type="entry name" value="TonB_dep_Rec_b-barrel"/>
    <property type="match status" value="1"/>
</dbReference>
<feature type="short sequence motif" description="TonB C-terminal box" evidence="12">
    <location>
        <begin position="748"/>
        <end position="765"/>
    </location>
</feature>
<evidence type="ECO:0000313" key="18">
    <source>
        <dbReference type="EMBL" id="OAD43376.1"/>
    </source>
</evidence>
<feature type="signal peptide" evidence="14">
    <location>
        <begin position="1"/>
        <end position="29"/>
    </location>
</feature>
<dbReference type="InterPro" id="IPR037066">
    <property type="entry name" value="Plug_dom_sf"/>
</dbReference>
<dbReference type="InterPro" id="IPR036942">
    <property type="entry name" value="Beta-barrel_TonB_sf"/>
</dbReference>
<dbReference type="Proteomes" id="UP000185657">
    <property type="component" value="Unassembled WGS sequence"/>
</dbReference>